<feature type="region of interest" description="Disordered" evidence="2">
    <location>
        <begin position="26"/>
        <end position="46"/>
    </location>
</feature>
<evidence type="ECO:0000256" key="1">
    <source>
        <dbReference type="SAM" id="Coils"/>
    </source>
</evidence>
<feature type="signal peptide" evidence="3">
    <location>
        <begin position="1"/>
        <end position="22"/>
    </location>
</feature>
<sequence length="128" mass="13611">MKRFRIALPCALALVAAAPALAGQHDMSGHHGHGDAGAASGPASDALRDANDRMHRAMKLPLSGDADVDFLRAMIPHHEGALEMARIELKHGRNAEARDLAERIVAAQEREIAEMKALLAKIEGAAPK</sequence>
<evidence type="ECO:0000313" key="6">
    <source>
        <dbReference type="Proteomes" id="UP001143309"/>
    </source>
</evidence>
<comment type="caution">
    <text evidence="5">The sequence shown here is derived from an EMBL/GenBank/DDBJ whole genome shotgun (WGS) entry which is preliminary data.</text>
</comment>
<feature type="compositionally biased region" description="Low complexity" evidence="2">
    <location>
        <begin position="36"/>
        <end position="45"/>
    </location>
</feature>
<accession>A0A9W6JQG4</accession>
<evidence type="ECO:0000259" key="4">
    <source>
        <dbReference type="Pfam" id="PF03713"/>
    </source>
</evidence>
<organism evidence="5 6">
    <name type="scientific">Methylopila turkensis</name>
    <dbReference type="NCBI Taxonomy" id="1437816"/>
    <lineage>
        <taxon>Bacteria</taxon>
        <taxon>Pseudomonadati</taxon>
        <taxon>Pseudomonadota</taxon>
        <taxon>Alphaproteobacteria</taxon>
        <taxon>Hyphomicrobiales</taxon>
        <taxon>Methylopilaceae</taxon>
        <taxon>Methylopila</taxon>
    </lineage>
</organism>
<keyword evidence="3" id="KW-0732">Signal</keyword>
<dbReference type="EMBL" id="BSFL01000005">
    <property type="protein sequence ID" value="GLK81915.1"/>
    <property type="molecule type" value="Genomic_DNA"/>
</dbReference>
<dbReference type="InterPro" id="IPR012347">
    <property type="entry name" value="Ferritin-like"/>
</dbReference>
<proteinExistence type="predicted"/>
<feature type="chain" id="PRO_5040790532" description="DUF305 domain-containing protein" evidence="3">
    <location>
        <begin position="23"/>
        <end position="128"/>
    </location>
</feature>
<dbReference type="InterPro" id="IPR005183">
    <property type="entry name" value="DUF305_CopM-like"/>
</dbReference>
<evidence type="ECO:0000313" key="5">
    <source>
        <dbReference type="EMBL" id="GLK81915.1"/>
    </source>
</evidence>
<dbReference type="Gene3D" id="1.20.1260.10">
    <property type="match status" value="1"/>
</dbReference>
<reference evidence="5" key="2">
    <citation type="submission" date="2023-01" db="EMBL/GenBank/DDBJ databases">
        <authorList>
            <person name="Sun Q."/>
            <person name="Evtushenko L."/>
        </authorList>
    </citation>
    <scope>NUCLEOTIDE SEQUENCE</scope>
    <source>
        <strain evidence="5">VKM B-2748</strain>
    </source>
</reference>
<dbReference type="Proteomes" id="UP001143309">
    <property type="component" value="Unassembled WGS sequence"/>
</dbReference>
<keyword evidence="1" id="KW-0175">Coiled coil</keyword>
<gene>
    <name evidence="5" type="ORF">GCM10008174_36560</name>
</gene>
<protein>
    <recommendedName>
        <fullName evidence="4">DUF305 domain-containing protein</fullName>
    </recommendedName>
</protein>
<feature type="coiled-coil region" evidence="1">
    <location>
        <begin position="98"/>
        <end position="125"/>
    </location>
</feature>
<keyword evidence="6" id="KW-1185">Reference proteome</keyword>
<dbReference type="AlphaFoldDB" id="A0A9W6JQG4"/>
<feature type="domain" description="DUF305" evidence="4">
    <location>
        <begin position="24"/>
        <end position="119"/>
    </location>
</feature>
<dbReference type="Pfam" id="PF03713">
    <property type="entry name" value="DUF305"/>
    <property type="match status" value="1"/>
</dbReference>
<dbReference type="PANTHER" id="PTHR36933">
    <property type="entry name" value="SLL0788 PROTEIN"/>
    <property type="match status" value="1"/>
</dbReference>
<dbReference type="RefSeq" id="WP_271202374.1">
    <property type="nucleotide sequence ID" value="NZ_BSFL01000005.1"/>
</dbReference>
<reference evidence="5" key="1">
    <citation type="journal article" date="2014" name="Int. J. Syst. Evol. Microbiol.">
        <title>Complete genome sequence of Corynebacterium casei LMG S-19264T (=DSM 44701T), isolated from a smear-ripened cheese.</title>
        <authorList>
            <consortium name="US DOE Joint Genome Institute (JGI-PGF)"/>
            <person name="Walter F."/>
            <person name="Albersmeier A."/>
            <person name="Kalinowski J."/>
            <person name="Ruckert C."/>
        </authorList>
    </citation>
    <scope>NUCLEOTIDE SEQUENCE</scope>
    <source>
        <strain evidence="5">VKM B-2748</strain>
    </source>
</reference>
<dbReference type="PANTHER" id="PTHR36933:SF1">
    <property type="entry name" value="SLL0788 PROTEIN"/>
    <property type="match status" value="1"/>
</dbReference>
<name>A0A9W6JQG4_9HYPH</name>
<evidence type="ECO:0000256" key="3">
    <source>
        <dbReference type="SAM" id="SignalP"/>
    </source>
</evidence>
<evidence type="ECO:0000256" key="2">
    <source>
        <dbReference type="SAM" id="MobiDB-lite"/>
    </source>
</evidence>